<dbReference type="SMART" id="SM00530">
    <property type="entry name" value="HTH_XRE"/>
    <property type="match status" value="1"/>
</dbReference>
<feature type="domain" description="HTH cro/C1-type" evidence="1">
    <location>
        <begin position="18"/>
        <end position="72"/>
    </location>
</feature>
<dbReference type="Pfam" id="PF01381">
    <property type="entry name" value="HTH_3"/>
    <property type="match status" value="1"/>
</dbReference>
<proteinExistence type="predicted"/>
<gene>
    <name evidence="2" type="ORF">GCM10012284_64810</name>
</gene>
<name>A0A8J3C5L6_9ACTN</name>
<dbReference type="CDD" id="cd00093">
    <property type="entry name" value="HTH_XRE"/>
    <property type="match status" value="1"/>
</dbReference>
<dbReference type="Proteomes" id="UP000656042">
    <property type="component" value="Unassembled WGS sequence"/>
</dbReference>
<reference evidence="2" key="1">
    <citation type="journal article" date="2014" name="Int. J. Syst. Evol. Microbiol.">
        <title>Complete genome sequence of Corynebacterium casei LMG S-19264T (=DSM 44701T), isolated from a smear-ripened cheese.</title>
        <authorList>
            <consortium name="US DOE Joint Genome Institute (JGI-PGF)"/>
            <person name="Walter F."/>
            <person name="Albersmeier A."/>
            <person name="Kalinowski J."/>
            <person name="Ruckert C."/>
        </authorList>
    </citation>
    <scope>NUCLEOTIDE SEQUENCE</scope>
    <source>
        <strain evidence="2">CGMCC 4.7299</strain>
    </source>
</reference>
<protein>
    <submittedName>
        <fullName evidence="2">Transcriptional regulator</fullName>
    </submittedName>
</protein>
<dbReference type="Gene3D" id="1.10.260.40">
    <property type="entry name" value="lambda repressor-like DNA-binding domains"/>
    <property type="match status" value="1"/>
</dbReference>
<dbReference type="InterPro" id="IPR010982">
    <property type="entry name" value="Lambda_DNA-bd_dom_sf"/>
</dbReference>
<reference evidence="2" key="2">
    <citation type="submission" date="2020-09" db="EMBL/GenBank/DDBJ databases">
        <authorList>
            <person name="Sun Q."/>
            <person name="Zhou Y."/>
        </authorList>
    </citation>
    <scope>NUCLEOTIDE SEQUENCE</scope>
    <source>
        <strain evidence="2">CGMCC 4.7299</strain>
    </source>
</reference>
<comment type="caution">
    <text evidence="2">The sequence shown here is derived from an EMBL/GenBank/DDBJ whole genome shotgun (WGS) entry which is preliminary data.</text>
</comment>
<evidence type="ECO:0000313" key="2">
    <source>
        <dbReference type="EMBL" id="GGL21174.1"/>
    </source>
</evidence>
<keyword evidence="3" id="KW-1185">Reference proteome</keyword>
<evidence type="ECO:0000313" key="3">
    <source>
        <dbReference type="Proteomes" id="UP000656042"/>
    </source>
</evidence>
<dbReference type="EMBL" id="BMMX01000092">
    <property type="protein sequence ID" value="GGL21174.1"/>
    <property type="molecule type" value="Genomic_DNA"/>
</dbReference>
<dbReference type="GO" id="GO:0003677">
    <property type="term" value="F:DNA binding"/>
    <property type="evidence" value="ECO:0007669"/>
    <property type="project" value="InterPro"/>
</dbReference>
<accession>A0A8J3C5L6</accession>
<organism evidence="2 3">
    <name type="scientific">Mangrovihabitans endophyticus</name>
    <dbReference type="NCBI Taxonomy" id="1751298"/>
    <lineage>
        <taxon>Bacteria</taxon>
        <taxon>Bacillati</taxon>
        <taxon>Actinomycetota</taxon>
        <taxon>Actinomycetes</taxon>
        <taxon>Micromonosporales</taxon>
        <taxon>Micromonosporaceae</taxon>
        <taxon>Mangrovihabitans</taxon>
    </lineage>
</organism>
<dbReference type="SUPFAM" id="SSF47413">
    <property type="entry name" value="lambda repressor-like DNA-binding domains"/>
    <property type="match status" value="1"/>
</dbReference>
<sequence length="409" mass="45278">MVGAVIVYSDERGIGQRIADARKLHRMSQDQFATRIDFSLSLVRKVEQGKRDATPAFVAAAAKCLGVDVTTLTGQPYDQHGQSQDRVHLLMPGLRHALTYWDLPPELAQPPRDWHTLKAATLNAATLRRNAQHVKLMQTLPGLMMELTAASHAVPEAQRERYFELLTICLFAAHSVTYKTGYLDLSSVVEDRLIWAASRSSDPLMGALAAWGRTTSMLQTGAYEIGLKLLDRLQSIIQPSKTEREAVMLPVSGSLHLRSSMLAARAGNAESADAHLAEAERIARHLGDDHDGGWHQLTFGPTNVKIHEVATRIELCDGPGAVALARQIKIPDSLPPIRAGHHFVDLSRAQLWSGDSEGALHSLYQARRLAPQQTRHLPTTREVLRMILRSHRRSNEQLAKMVTWIGGEI</sequence>
<dbReference type="PROSITE" id="PS50943">
    <property type="entry name" value="HTH_CROC1"/>
    <property type="match status" value="1"/>
</dbReference>
<dbReference type="InterPro" id="IPR001387">
    <property type="entry name" value="Cro/C1-type_HTH"/>
</dbReference>
<dbReference type="AlphaFoldDB" id="A0A8J3C5L6"/>
<evidence type="ECO:0000259" key="1">
    <source>
        <dbReference type="PROSITE" id="PS50943"/>
    </source>
</evidence>